<evidence type="ECO:0008006" key="7">
    <source>
        <dbReference type="Google" id="ProtNLM"/>
    </source>
</evidence>
<keyword evidence="1" id="KW-0489">Methyltransferase</keyword>
<dbReference type="PANTHER" id="PTHR13271:SF153">
    <property type="entry name" value="SET DOMAIN-CONTAINING PROTEIN"/>
    <property type="match status" value="1"/>
</dbReference>
<dbReference type="GO" id="GO:0032259">
    <property type="term" value="P:methylation"/>
    <property type="evidence" value="ECO:0007669"/>
    <property type="project" value="UniProtKB-KW"/>
</dbReference>
<evidence type="ECO:0000256" key="3">
    <source>
        <dbReference type="ARBA" id="ARBA00022691"/>
    </source>
</evidence>
<keyword evidence="2" id="KW-0808">Transferase</keyword>
<keyword evidence="3" id="KW-0949">S-adenosyl-L-methionine</keyword>
<feature type="region of interest" description="Disordered" evidence="4">
    <location>
        <begin position="289"/>
        <end position="318"/>
    </location>
</feature>
<evidence type="ECO:0000256" key="1">
    <source>
        <dbReference type="ARBA" id="ARBA00022603"/>
    </source>
</evidence>
<sequence length="545" mass="64341">MDVNVEKTKALKADPIYAAYKKWADDNGVICPNLDYPVAFWDEGVIGTAAKNDIPPNKAYVFVPYSICINLQRAKSSEISHIFKKRFFTKHSRGNDHILWIFVLYEKLKGPESFWYPYFTTMSGFSNMIDWTEEELAELQDKLLVHDNMKWRDRISRIWKGIYGIIKNYPEYFPPDRNLYEEFMWSWKVCCTRGYAWEGGMLIPVADNTNHGEVYTSYESEEKSVLKVQAENRTSEVDYTDFLDIKLEYEIEVDYRKNTNRLEKYLEKSEIPEIRNIWQLDRVLENYRSSSSEDDERNIAECTSEEESAYDEEDNVPDDPPTQGEYYFFMSTGVRTSFKKGEQVLNAYGRLNNRNLLLDYGFAIPNNRYDTVYFLLWLARSGREGLVKIEDIKAKSEEYCNSTELYGLKPKRLNVDVFIYYREMMPIPVKNFPSDIQVELEIIDKFLSICIELHEDFVTNLEYDEELLKTDCSGRMKSALYYRINQKKIVLSQIKMLETLRKELEKIQDGLDISTHTEGRSFEEIRDLYPLRDYLKSLEGYIKKS</sequence>
<comment type="caution">
    <text evidence="5">The sequence shown here is derived from an EMBL/GenBank/DDBJ whole genome shotgun (WGS) entry which is preliminary data.</text>
</comment>
<proteinExistence type="predicted"/>
<reference evidence="5 6" key="1">
    <citation type="submission" date="2016-11" db="EMBL/GenBank/DDBJ databases">
        <title>The macronuclear genome of Stentor coeruleus: a giant cell with tiny introns.</title>
        <authorList>
            <person name="Slabodnick M."/>
            <person name="Ruby J.G."/>
            <person name="Reiff S.B."/>
            <person name="Swart E.C."/>
            <person name="Gosai S."/>
            <person name="Prabakaran S."/>
            <person name="Witkowska E."/>
            <person name="Larue G.E."/>
            <person name="Fisher S."/>
            <person name="Freeman R.M."/>
            <person name="Gunawardena J."/>
            <person name="Chu W."/>
            <person name="Stover N.A."/>
            <person name="Gregory B.D."/>
            <person name="Nowacki M."/>
            <person name="Derisi J."/>
            <person name="Roy S.W."/>
            <person name="Marshall W.F."/>
            <person name="Sood P."/>
        </authorList>
    </citation>
    <scope>NUCLEOTIDE SEQUENCE [LARGE SCALE GENOMIC DNA]</scope>
    <source>
        <strain evidence="5">WM001</strain>
    </source>
</reference>
<dbReference type="InterPro" id="IPR036464">
    <property type="entry name" value="Rubisco_LSMT_subst-bd_sf"/>
</dbReference>
<accession>A0A1R2CBH0</accession>
<dbReference type="AlphaFoldDB" id="A0A1R2CBH0"/>
<evidence type="ECO:0000313" key="6">
    <source>
        <dbReference type="Proteomes" id="UP000187209"/>
    </source>
</evidence>
<dbReference type="Proteomes" id="UP000187209">
    <property type="component" value="Unassembled WGS sequence"/>
</dbReference>
<dbReference type="Gene3D" id="3.90.1410.10">
    <property type="entry name" value="set domain protein methyltransferase, domain 1"/>
    <property type="match status" value="2"/>
</dbReference>
<name>A0A1R2CBH0_9CILI</name>
<feature type="compositionally biased region" description="Acidic residues" evidence="4">
    <location>
        <begin position="303"/>
        <end position="317"/>
    </location>
</feature>
<dbReference type="PANTHER" id="PTHR13271">
    <property type="entry name" value="UNCHARACTERIZED PUTATIVE METHYLTRANSFERASE"/>
    <property type="match status" value="1"/>
</dbReference>
<dbReference type="EMBL" id="MPUH01000208">
    <property type="protein sequence ID" value="OMJ86347.1"/>
    <property type="molecule type" value="Genomic_DNA"/>
</dbReference>
<dbReference type="SUPFAM" id="SSF82199">
    <property type="entry name" value="SET domain"/>
    <property type="match status" value="2"/>
</dbReference>
<dbReference type="CDD" id="cd10527">
    <property type="entry name" value="SET_LSMT"/>
    <property type="match status" value="1"/>
</dbReference>
<evidence type="ECO:0000256" key="4">
    <source>
        <dbReference type="SAM" id="MobiDB-lite"/>
    </source>
</evidence>
<dbReference type="Gene3D" id="3.90.1420.10">
    <property type="entry name" value="Rubisco LSMT, substrate-binding domain"/>
    <property type="match status" value="1"/>
</dbReference>
<dbReference type="OrthoDB" id="290386at2759"/>
<evidence type="ECO:0000256" key="2">
    <source>
        <dbReference type="ARBA" id="ARBA00022679"/>
    </source>
</evidence>
<evidence type="ECO:0000313" key="5">
    <source>
        <dbReference type="EMBL" id="OMJ86347.1"/>
    </source>
</evidence>
<protein>
    <recommendedName>
        <fullName evidence="7">Rubisco LSMT substrate-binding domain-containing protein</fullName>
    </recommendedName>
</protein>
<organism evidence="5 6">
    <name type="scientific">Stentor coeruleus</name>
    <dbReference type="NCBI Taxonomy" id="5963"/>
    <lineage>
        <taxon>Eukaryota</taxon>
        <taxon>Sar</taxon>
        <taxon>Alveolata</taxon>
        <taxon>Ciliophora</taxon>
        <taxon>Postciliodesmatophora</taxon>
        <taxon>Heterotrichea</taxon>
        <taxon>Heterotrichida</taxon>
        <taxon>Stentoridae</taxon>
        <taxon>Stentor</taxon>
    </lineage>
</organism>
<gene>
    <name evidence="5" type="ORF">SteCoe_12134</name>
</gene>
<keyword evidence="6" id="KW-1185">Reference proteome</keyword>
<dbReference type="InterPro" id="IPR050600">
    <property type="entry name" value="SETD3_SETD6_MTase"/>
</dbReference>
<dbReference type="GO" id="GO:0016279">
    <property type="term" value="F:protein-lysine N-methyltransferase activity"/>
    <property type="evidence" value="ECO:0007669"/>
    <property type="project" value="TreeGrafter"/>
</dbReference>
<dbReference type="SUPFAM" id="SSF81822">
    <property type="entry name" value="RuBisCo LSMT C-terminal, substrate-binding domain"/>
    <property type="match status" value="1"/>
</dbReference>
<dbReference type="InterPro" id="IPR046341">
    <property type="entry name" value="SET_dom_sf"/>
</dbReference>